<proteinExistence type="predicted"/>
<dbReference type="GO" id="GO:0005739">
    <property type="term" value="C:mitochondrion"/>
    <property type="evidence" value="ECO:0007669"/>
    <property type="project" value="TreeGrafter"/>
</dbReference>
<reference evidence="1" key="1">
    <citation type="submission" date="2025-08" db="UniProtKB">
        <authorList>
            <consortium name="Ensembl"/>
        </authorList>
    </citation>
    <scope>IDENTIFICATION</scope>
</reference>
<organism evidence="1 2">
    <name type="scientific">Cyprinus carpio carpio</name>
    <dbReference type="NCBI Taxonomy" id="630221"/>
    <lineage>
        <taxon>Eukaryota</taxon>
        <taxon>Metazoa</taxon>
        <taxon>Chordata</taxon>
        <taxon>Craniata</taxon>
        <taxon>Vertebrata</taxon>
        <taxon>Euteleostomi</taxon>
        <taxon>Actinopterygii</taxon>
        <taxon>Neopterygii</taxon>
        <taxon>Teleostei</taxon>
        <taxon>Ostariophysi</taxon>
        <taxon>Cypriniformes</taxon>
        <taxon>Cyprinidae</taxon>
        <taxon>Cyprininae</taxon>
        <taxon>Cyprinus</taxon>
    </lineage>
</organism>
<dbReference type="GO" id="GO:0005811">
    <property type="term" value="C:lipid droplet"/>
    <property type="evidence" value="ECO:0007669"/>
    <property type="project" value="TreeGrafter"/>
</dbReference>
<dbReference type="AlphaFoldDB" id="A0A8C1H133"/>
<protein>
    <submittedName>
        <fullName evidence="1">Saccharopine dehydrogenase b</fullName>
    </submittedName>
</protein>
<keyword evidence="2" id="KW-1185">Reference proteome</keyword>
<dbReference type="GO" id="GO:0005886">
    <property type="term" value="C:plasma membrane"/>
    <property type="evidence" value="ECO:0007669"/>
    <property type="project" value="TreeGrafter"/>
</dbReference>
<dbReference type="InterPro" id="IPR051276">
    <property type="entry name" value="Saccharopine_DH-like_oxidrdct"/>
</dbReference>
<dbReference type="Proteomes" id="UP001108240">
    <property type="component" value="Unplaced"/>
</dbReference>
<dbReference type="PANTHER" id="PTHR12286">
    <property type="entry name" value="SACCHAROPINE DEHYDROGENASE-LIKE OXIDOREDUCTASE"/>
    <property type="match status" value="1"/>
</dbReference>
<accession>A0A8C1H133</accession>
<dbReference type="GO" id="GO:0009247">
    <property type="term" value="P:glycolipid biosynthetic process"/>
    <property type="evidence" value="ECO:0007669"/>
    <property type="project" value="TreeGrafter"/>
</dbReference>
<sequence>MAGNTLTSSSKRPYCSIANSVRGDRLHRSVCSGGGCADVYRGSRRAVQWAVAGRNRDRLEKALIQSADALCTFELQQILSIEIIKWDYRPEPESLAIMCKQGVIVLNCVGPACIENGAHCIGITQIFFRRNYHRFDSIPADIGILHIQDHFKGTLTDVDSFLTINTGPEGGCGHDAKWQSAMAFADSASLRRIRKKFGHKPLPVVSTRIKKRGALFFSKEIEQYAVPFMGSDPSMVDILFDIIFFFVIHRPVKYLAYVGISGLCSMLKTLFSSVVCWFMVKFSISWGLLTQVQTTLIDHLNKHRIQFLLKNGQ</sequence>
<evidence type="ECO:0000313" key="2">
    <source>
        <dbReference type="Proteomes" id="UP001108240"/>
    </source>
</evidence>
<name>A0A8C1H133_CYPCA</name>
<evidence type="ECO:0000313" key="1">
    <source>
        <dbReference type="Ensembl" id="ENSCCRP00000016722.2"/>
    </source>
</evidence>
<reference evidence="1" key="2">
    <citation type="submission" date="2025-09" db="UniProtKB">
        <authorList>
            <consortium name="Ensembl"/>
        </authorList>
    </citation>
    <scope>IDENTIFICATION</scope>
</reference>
<dbReference type="PANTHER" id="PTHR12286:SF5">
    <property type="entry name" value="SACCHAROPINE DEHYDROGENASE-LIKE OXIDOREDUCTASE"/>
    <property type="match status" value="1"/>
</dbReference>
<dbReference type="Gene3D" id="3.40.50.720">
    <property type="entry name" value="NAD(P)-binding Rossmann-like Domain"/>
    <property type="match status" value="1"/>
</dbReference>
<dbReference type="Ensembl" id="ENSCCRT00000018243.2">
    <property type="protein sequence ID" value="ENSCCRP00000016722.2"/>
    <property type="gene ID" value="ENSCCRG00000009379.2"/>
</dbReference>
<dbReference type="GeneTree" id="ENSGT00390000004799"/>